<keyword evidence="6" id="KW-0804">Transcription</keyword>
<proteinExistence type="predicted"/>
<dbReference type="GeneID" id="102805602"/>
<keyword evidence="7" id="KW-0539">Nucleus</keyword>
<dbReference type="RefSeq" id="XP_006813770.1">
    <property type="nucleotide sequence ID" value="XM_006813707.1"/>
</dbReference>
<dbReference type="SUPFAM" id="SSF46689">
    <property type="entry name" value="Homeodomain-like"/>
    <property type="match status" value="1"/>
</dbReference>
<evidence type="ECO:0000313" key="9">
    <source>
        <dbReference type="Proteomes" id="UP000694865"/>
    </source>
</evidence>
<evidence type="ECO:0000259" key="8">
    <source>
        <dbReference type="PROSITE" id="PS51057"/>
    </source>
</evidence>
<reference evidence="10" key="1">
    <citation type="submission" date="2025-08" db="UniProtKB">
        <authorList>
            <consortium name="RefSeq"/>
        </authorList>
    </citation>
    <scope>IDENTIFICATION</scope>
    <source>
        <tissue evidence="10">Testes</tissue>
    </source>
</reference>
<dbReference type="InterPro" id="IPR036397">
    <property type="entry name" value="RNaseH_sf"/>
</dbReference>
<sequence>MATPHAVREKIVDMFLSGRSYGDISRIVGVSKFTAYSICQKFTSTANFDRETGGPTECSKLSHNVLQHIEYYKKSQPSIYLKEIQNKLVVDRVCAGENVPSITTIHRGIMQHLGMTRKKNTSVAAESTTARNHEWMLDFMEAITNYNVRQLYWLDESHFVEPALRDLLRRQGVELIFQPPYSSQFNVCELCFRYVKICLRGNVEYSYRFTELAVAEAIRKIGPGACRQFAAECGYI</sequence>
<dbReference type="PANTHER" id="PTHR45636">
    <property type="entry name" value="PAIRED BOX PROTEIN PAX-6-RELATED-RELATED"/>
    <property type="match status" value="1"/>
</dbReference>
<evidence type="ECO:0000256" key="2">
    <source>
        <dbReference type="ARBA" id="ARBA00022473"/>
    </source>
</evidence>
<organism evidence="9 10">
    <name type="scientific">Saccoglossus kowalevskii</name>
    <name type="common">Acorn worm</name>
    <dbReference type="NCBI Taxonomy" id="10224"/>
    <lineage>
        <taxon>Eukaryota</taxon>
        <taxon>Metazoa</taxon>
        <taxon>Hemichordata</taxon>
        <taxon>Enteropneusta</taxon>
        <taxon>Harrimaniidae</taxon>
        <taxon>Saccoglossus</taxon>
    </lineage>
</organism>
<name>A0ABM0M179_SACKO</name>
<evidence type="ECO:0000256" key="7">
    <source>
        <dbReference type="ARBA" id="ARBA00023242"/>
    </source>
</evidence>
<dbReference type="Gene3D" id="3.30.420.10">
    <property type="entry name" value="Ribonuclease H-like superfamily/Ribonuclease H"/>
    <property type="match status" value="1"/>
</dbReference>
<dbReference type="SMART" id="SM00351">
    <property type="entry name" value="PAX"/>
    <property type="match status" value="1"/>
</dbReference>
<evidence type="ECO:0000256" key="1">
    <source>
        <dbReference type="ARBA" id="ARBA00004123"/>
    </source>
</evidence>
<evidence type="ECO:0000256" key="3">
    <source>
        <dbReference type="ARBA" id="ARBA00022724"/>
    </source>
</evidence>
<dbReference type="Gene3D" id="1.10.10.10">
    <property type="entry name" value="Winged helix-like DNA-binding domain superfamily/Winged helix DNA-binding domain"/>
    <property type="match status" value="2"/>
</dbReference>
<dbReference type="Proteomes" id="UP000694865">
    <property type="component" value="Unplaced"/>
</dbReference>
<evidence type="ECO:0000256" key="5">
    <source>
        <dbReference type="ARBA" id="ARBA00023125"/>
    </source>
</evidence>
<dbReference type="InterPro" id="IPR036388">
    <property type="entry name" value="WH-like_DNA-bd_sf"/>
</dbReference>
<keyword evidence="2" id="KW-0217">Developmental protein</keyword>
<dbReference type="InterPro" id="IPR001523">
    <property type="entry name" value="Paired_dom"/>
</dbReference>
<evidence type="ECO:0000256" key="6">
    <source>
        <dbReference type="ARBA" id="ARBA00023163"/>
    </source>
</evidence>
<evidence type="ECO:0000256" key="4">
    <source>
        <dbReference type="ARBA" id="ARBA00023015"/>
    </source>
</evidence>
<dbReference type="InterPro" id="IPR009057">
    <property type="entry name" value="Homeodomain-like_sf"/>
</dbReference>
<evidence type="ECO:0000313" key="10">
    <source>
        <dbReference type="RefSeq" id="XP_006813770.1"/>
    </source>
</evidence>
<gene>
    <name evidence="10" type="primary">LOC102805602</name>
</gene>
<keyword evidence="3" id="KW-0563">Paired box</keyword>
<dbReference type="InterPro" id="IPR043565">
    <property type="entry name" value="PAX_fam"/>
</dbReference>
<dbReference type="PROSITE" id="PS51057">
    <property type="entry name" value="PAIRED_2"/>
    <property type="match status" value="1"/>
</dbReference>
<dbReference type="Pfam" id="PF00292">
    <property type="entry name" value="PAX"/>
    <property type="match status" value="1"/>
</dbReference>
<keyword evidence="5" id="KW-0238">DNA-binding</keyword>
<protein>
    <submittedName>
        <fullName evidence="10">Paired box protein Pax-6-like</fullName>
    </submittedName>
</protein>
<accession>A0ABM0M179</accession>
<keyword evidence="9" id="KW-1185">Reference proteome</keyword>
<feature type="domain" description="Paired" evidence="8">
    <location>
        <begin position="1"/>
        <end position="112"/>
    </location>
</feature>
<comment type="subcellular location">
    <subcellularLocation>
        <location evidence="1">Nucleus</location>
    </subcellularLocation>
</comment>
<keyword evidence="4" id="KW-0805">Transcription regulation</keyword>